<gene>
    <name evidence="21" type="ORF">SI7747_04004487</name>
</gene>
<proteinExistence type="predicted"/>
<dbReference type="SUPFAM" id="SSF56112">
    <property type="entry name" value="Protein kinase-like (PK-like)"/>
    <property type="match status" value="1"/>
</dbReference>
<evidence type="ECO:0000256" key="4">
    <source>
        <dbReference type="ARBA" id="ARBA00022553"/>
    </source>
</evidence>
<keyword evidence="4" id="KW-0597">Phosphoprotein</keyword>
<evidence type="ECO:0000256" key="9">
    <source>
        <dbReference type="ARBA" id="ARBA00022737"/>
    </source>
</evidence>
<name>A0A7I8IJH2_SPIIN</name>
<dbReference type="EMBL" id="CACRZD030000004">
    <property type="protein sequence ID" value="CAA6658037.1"/>
    <property type="molecule type" value="Genomic_DNA"/>
</dbReference>
<dbReference type="PROSITE" id="PS50011">
    <property type="entry name" value="PROTEIN_KINASE_DOM"/>
    <property type="match status" value="1"/>
</dbReference>
<keyword evidence="16" id="KW-0325">Glycoprotein</keyword>
<keyword evidence="10" id="KW-0547">Nucleotide-binding</keyword>
<dbReference type="InterPro" id="IPR032675">
    <property type="entry name" value="LRR_dom_sf"/>
</dbReference>
<evidence type="ECO:0000256" key="1">
    <source>
        <dbReference type="ARBA" id="ARBA00004167"/>
    </source>
</evidence>
<dbReference type="FunFam" id="2.60.120.430:FF:000002">
    <property type="entry name" value="Leucine-rich repeat receptor-like protein kinase"/>
    <property type="match status" value="1"/>
</dbReference>
<keyword evidence="15" id="KW-0675">Receptor</keyword>
<dbReference type="Pfam" id="PF00069">
    <property type="entry name" value="Pkinase"/>
    <property type="match status" value="1"/>
</dbReference>
<feature type="transmembrane region" description="Helical" evidence="18">
    <location>
        <begin position="625"/>
        <end position="646"/>
    </location>
</feature>
<dbReference type="GO" id="GO:0004674">
    <property type="term" value="F:protein serine/threonine kinase activity"/>
    <property type="evidence" value="ECO:0007669"/>
    <property type="project" value="UniProtKB-KW"/>
</dbReference>
<dbReference type="InterPro" id="IPR011009">
    <property type="entry name" value="Kinase-like_dom_sf"/>
</dbReference>
<dbReference type="EC" id="2.7.11.1" evidence="2"/>
<sequence length="1069" mass="116718">MTVSRALHALAVVCLVGLGGLTGGSRAQATTEPSEVQALNSILGRWGLKASSLWNISGNPCTGIAIDTTDHNAPSFNPAVKCDCSFNNQTTCHITHLKVYAKDVTGSIPEEFRNLTYLRNLNLAQNYLSGPFPAFFGNLTLMEYLTVGINSLSGSVPKELGNLRNLKMLSCGSNRFTGPLPPELGNLTEMEQLVSGQIPSSFSNLRKLKIVWASDNNFTGKIPDFIGTWTDLNTLRFQGNSFQGPVPSSFSNLTKMNDLRIGDLVEGSLSLDFIRNMKNLSILILRNSKISATIPSNIQEYTRLGILDLSFNNLTGPIPQSLFSLPSLTYLFLGNNSLSGSLPSVKSSTLKNIDLSYNYLSGGIPGWIDEENLQLNLVANNFVIDSSNTSVPAGLNCLQRGWPCNRGSLYVNYSFGINCGGVRSIAASDGILYEADGATLTTASSFVTDSQKWGVSTVGLFVNSPNVSYVENSLSQFTNTFDSELFQSTRLSPSSLRYYGLGLENGNYTVKLQFAETAYPDSPVWQSNGRRVFDIYIQGVRVEKDFNIKQEAGGVSLDAVAKQYTAAVTSNFLEVHLFWSGRGTCCIPGRDITAPPSPPSACLHFEPTVSNRPLGSTSRKNKYKILIGGIVGGAAVVFFLLLFGCLKWVQIRRRKSTLQDDADFQDISDRPHTFSYAELRDATGDFNAENKLGEGGFGPVYKGKLPDGRTVAVKQLSVTSHQGKRQFLAEISIISAVQHRNLVKLLGCCFEKEKRLLVYEYLENNSLDRALFGNPNHLLLLLPSEQRGGLQLDWAVRYEICVGMARGLAYLHEESRLRIVHRDVKPSNVLLDGDLNPKISDFGLAKLYDEKMTHITTRIAGTIGYLAPEYAMTGHLTEKVDVFAFGVVVLEILSGRPNAALDEHGNRVYLLEWVWNLRESKSESVLDMMDPSLSWYNEEEAARLVAVALLCTQAPPVLRPAMSRVGAMLAGDAEVDEVAAKPGYLRALEFGDLSSSYTATTTSTPPAGGGGGVTSISTSTTGPPSPLPISPPVATLSFSLSPPTRCSQTVQPPRERERERERERGSSFW</sequence>
<dbReference type="FunFam" id="3.80.10.10:FF:001380">
    <property type="entry name" value="Os05g0256100 protein"/>
    <property type="match status" value="1"/>
</dbReference>
<feature type="compositionally biased region" description="Polar residues" evidence="17">
    <location>
        <begin position="1036"/>
        <end position="1051"/>
    </location>
</feature>
<dbReference type="PROSITE" id="PS00108">
    <property type="entry name" value="PROTEIN_KINASE_ST"/>
    <property type="match status" value="1"/>
</dbReference>
<dbReference type="Pfam" id="PF11721">
    <property type="entry name" value="Malectin"/>
    <property type="match status" value="1"/>
</dbReference>
<keyword evidence="5" id="KW-0433">Leucine-rich repeat</keyword>
<evidence type="ECO:0000256" key="17">
    <source>
        <dbReference type="SAM" id="MobiDB-lite"/>
    </source>
</evidence>
<evidence type="ECO:0000313" key="22">
    <source>
        <dbReference type="Proteomes" id="UP001189122"/>
    </source>
</evidence>
<keyword evidence="7 18" id="KW-0812">Transmembrane</keyword>
<dbReference type="Gene3D" id="1.10.510.10">
    <property type="entry name" value="Transferase(Phosphotransferase) domain 1"/>
    <property type="match status" value="1"/>
</dbReference>
<feature type="compositionally biased region" description="Basic and acidic residues" evidence="17">
    <location>
        <begin position="1053"/>
        <end position="1069"/>
    </location>
</feature>
<evidence type="ECO:0000256" key="14">
    <source>
        <dbReference type="ARBA" id="ARBA00023136"/>
    </source>
</evidence>
<keyword evidence="14 18" id="KW-0472">Membrane</keyword>
<dbReference type="PANTHER" id="PTHR48006:SF34">
    <property type="entry name" value="OS08G0203700 PROTEIN"/>
    <property type="match status" value="1"/>
</dbReference>
<keyword evidence="3" id="KW-0723">Serine/threonine-protein kinase</keyword>
<dbReference type="InterPro" id="IPR021720">
    <property type="entry name" value="Malectin_dom"/>
</dbReference>
<keyword evidence="13 18" id="KW-1133">Transmembrane helix</keyword>
<dbReference type="GO" id="GO:0005524">
    <property type="term" value="F:ATP binding"/>
    <property type="evidence" value="ECO:0007669"/>
    <property type="project" value="UniProtKB-KW"/>
</dbReference>
<dbReference type="Gene3D" id="3.80.10.10">
    <property type="entry name" value="Ribonuclease Inhibitor"/>
    <property type="match status" value="3"/>
</dbReference>
<evidence type="ECO:0000256" key="7">
    <source>
        <dbReference type="ARBA" id="ARBA00022692"/>
    </source>
</evidence>
<evidence type="ECO:0000256" key="11">
    <source>
        <dbReference type="ARBA" id="ARBA00022777"/>
    </source>
</evidence>
<evidence type="ECO:0000256" key="8">
    <source>
        <dbReference type="ARBA" id="ARBA00022729"/>
    </source>
</evidence>
<dbReference type="InterPro" id="IPR051824">
    <property type="entry name" value="LRR_Rcpt-Like_S/T_Kinase"/>
</dbReference>
<dbReference type="EMBL" id="LR743591">
    <property type="protein sequence ID" value="CAA2618320.1"/>
    <property type="molecule type" value="Genomic_DNA"/>
</dbReference>
<dbReference type="SMART" id="SM00220">
    <property type="entry name" value="S_TKc"/>
    <property type="match status" value="1"/>
</dbReference>
<evidence type="ECO:0000256" key="12">
    <source>
        <dbReference type="ARBA" id="ARBA00022840"/>
    </source>
</evidence>
<evidence type="ECO:0000256" key="2">
    <source>
        <dbReference type="ARBA" id="ARBA00012513"/>
    </source>
</evidence>
<keyword evidence="12" id="KW-0067">ATP-binding</keyword>
<dbReference type="AlphaFoldDB" id="A0A7I8IJH2"/>
<evidence type="ECO:0000256" key="3">
    <source>
        <dbReference type="ARBA" id="ARBA00022527"/>
    </source>
</evidence>
<dbReference type="GO" id="GO:0005886">
    <property type="term" value="C:plasma membrane"/>
    <property type="evidence" value="ECO:0007669"/>
    <property type="project" value="TreeGrafter"/>
</dbReference>
<evidence type="ECO:0000256" key="13">
    <source>
        <dbReference type="ARBA" id="ARBA00022989"/>
    </source>
</evidence>
<dbReference type="Gene3D" id="2.60.120.430">
    <property type="entry name" value="Galactose-binding lectin"/>
    <property type="match status" value="1"/>
</dbReference>
<protein>
    <recommendedName>
        <fullName evidence="2">non-specific serine/threonine protein kinase</fullName>
        <ecNumber evidence="2">2.7.11.1</ecNumber>
    </recommendedName>
</protein>
<dbReference type="Proteomes" id="UP001189122">
    <property type="component" value="Unassembled WGS sequence"/>
</dbReference>
<dbReference type="FunFam" id="3.30.200.20:FF:000140">
    <property type="entry name" value="Leucine-rich repeat receptor-like protein kinase"/>
    <property type="match status" value="1"/>
</dbReference>
<dbReference type="FunFam" id="3.80.10.10:FF:000298">
    <property type="entry name" value="Putative LRR receptor-like serine/threonine-protein kinase"/>
    <property type="match status" value="1"/>
</dbReference>
<dbReference type="InterPro" id="IPR001611">
    <property type="entry name" value="Leu-rich_rpt"/>
</dbReference>
<keyword evidence="6" id="KW-0808">Transferase</keyword>
<evidence type="ECO:0000256" key="15">
    <source>
        <dbReference type="ARBA" id="ARBA00023170"/>
    </source>
</evidence>
<dbReference type="InterPro" id="IPR008271">
    <property type="entry name" value="Ser/Thr_kinase_AS"/>
</dbReference>
<feature type="domain" description="Protein kinase" evidence="20">
    <location>
        <begin position="686"/>
        <end position="958"/>
    </location>
</feature>
<keyword evidence="8 19" id="KW-0732">Signal</keyword>
<dbReference type="InterPro" id="IPR000719">
    <property type="entry name" value="Prot_kinase_dom"/>
</dbReference>
<feature type="chain" id="PRO_5029546628" description="non-specific serine/threonine protein kinase" evidence="19">
    <location>
        <begin position="28"/>
        <end position="1069"/>
    </location>
</feature>
<keyword evidence="22" id="KW-1185">Reference proteome</keyword>
<dbReference type="FunFam" id="1.10.510.10:FF:000044">
    <property type="entry name" value="Putative LRR receptor-like serine/threonine-protein kinase"/>
    <property type="match status" value="1"/>
</dbReference>
<evidence type="ECO:0000256" key="18">
    <source>
        <dbReference type="SAM" id="Phobius"/>
    </source>
</evidence>
<feature type="signal peptide" evidence="19">
    <location>
        <begin position="1"/>
        <end position="27"/>
    </location>
</feature>
<organism evidence="21">
    <name type="scientific">Spirodela intermedia</name>
    <name type="common">Intermediate duckweed</name>
    <dbReference type="NCBI Taxonomy" id="51605"/>
    <lineage>
        <taxon>Eukaryota</taxon>
        <taxon>Viridiplantae</taxon>
        <taxon>Streptophyta</taxon>
        <taxon>Embryophyta</taxon>
        <taxon>Tracheophyta</taxon>
        <taxon>Spermatophyta</taxon>
        <taxon>Magnoliopsida</taxon>
        <taxon>Liliopsida</taxon>
        <taxon>Araceae</taxon>
        <taxon>Lemnoideae</taxon>
        <taxon>Spirodela</taxon>
    </lineage>
</organism>
<dbReference type="Pfam" id="PF00560">
    <property type="entry name" value="LRR_1"/>
    <property type="match status" value="3"/>
</dbReference>
<comment type="subcellular location">
    <subcellularLocation>
        <location evidence="1">Membrane</location>
        <topology evidence="1">Single-pass membrane protein</topology>
    </subcellularLocation>
</comment>
<evidence type="ECO:0000256" key="5">
    <source>
        <dbReference type="ARBA" id="ARBA00022614"/>
    </source>
</evidence>
<accession>A0A7I8IJH2</accession>
<dbReference type="SUPFAM" id="SSF52058">
    <property type="entry name" value="L domain-like"/>
    <property type="match status" value="1"/>
</dbReference>
<dbReference type="Pfam" id="PF13855">
    <property type="entry name" value="LRR_8"/>
    <property type="match status" value="1"/>
</dbReference>
<dbReference type="CDD" id="cd14066">
    <property type="entry name" value="STKc_IRAK"/>
    <property type="match status" value="1"/>
</dbReference>
<evidence type="ECO:0000256" key="16">
    <source>
        <dbReference type="ARBA" id="ARBA00023180"/>
    </source>
</evidence>
<evidence type="ECO:0000259" key="20">
    <source>
        <dbReference type="PROSITE" id="PS50011"/>
    </source>
</evidence>
<evidence type="ECO:0000313" key="21">
    <source>
        <dbReference type="EMBL" id="CAA2618320.1"/>
    </source>
</evidence>
<evidence type="ECO:0000256" key="6">
    <source>
        <dbReference type="ARBA" id="ARBA00022679"/>
    </source>
</evidence>
<keyword evidence="9" id="KW-0677">Repeat</keyword>
<dbReference type="PANTHER" id="PTHR48006">
    <property type="entry name" value="LEUCINE-RICH REPEAT-CONTAINING PROTEIN DDB_G0281931-RELATED"/>
    <property type="match status" value="1"/>
</dbReference>
<evidence type="ECO:0000256" key="19">
    <source>
        <dbReference type="SAM" id="SignalP"/>
    </source>
</evidence>
<reference evidence="21 22" key="1">
    <citation type="submission" date="2019-12" db="EMBL/GenBank/DDBJ databases">
        <authorList>
            <person name="Scholz U."/>
            <person name="Mascher M."/>
            <person name="Fiebig A."/>
        </authorList>
    </citation>
    <scope>NUCLEOTIDE SEQUENCE</scope>
</reference>
<evidence type="ECO:0000256" key="10">
    <source>
        <dbReference type="ARBA" id="ARBA00022741"/>
    </source>
</evidence>
<feature type="region of interest" description="Disordered" evidence="17">
    <location>
        <begin position="999"/>
        <end position="1069"/>
    </location>
</feature>
<dbReference type="Gene3D" id="3.30.200.20">
    <property type="entry name" value="Phosphorylase Kinase, domain 1"/>
    <property type="match status" value="1"/>
</dbReference>
<keyword evidence="11" id="KW-0418">Kinase</keyword>